<feature type="coiled-coil region" evidence="1">
    <location>
        <begin position="473"/>
        <end position="500"/>
    </location>
</feature>
<dbReference type="RefSeq" id="WP_169660905.1">
    <property type="nucleotide sequence ID" value="NZ_JABANE010000200.1"/>
</dbReference>
<proteinExistence type="predicted"/>
<evidence type="ECO:0000256" key="1">
    <source>
        <dbReference type="SAM" id="Coils"/>
    </source>
</evidence>
<reference evidence="2 3" key="1">
    <citation type="submission" date="2020-04" db="EMBL/GenBank/DDBJ databases">
        <title>Flammeovirga sp. SR4, a novel species isolated from seawater.</title>
        <authorList>
            <person name="Wang X."/>
        </authorList>
    </citation>
    <scope>NUCLEOTIDE SEQUENCE [LARGE SCALE GENOMIC DNA]</scope>
    <source>
        <strain evidence="2 3">ATCC 23126</strain>
    </source>
</reference>
<organism evidence="2 3">
    <name type="scientific">Flammeovirga aprica JL-4</name>
    <dbReference type="NCBI Taxonomy" id="694437"/>
    <lineage>
        <taxon>Bacteria</taxon>
        <taxon>Pseudomonadati</taxon>
        <taxon>Bacteroidota</taxon>
        <taxon>Cytophagia</taxon>
        <taxon>Cytophagales</taxon>
        <taxon>Flammeovirgaceae</taxon>
        <taxon>Flammeovirga</taxon>
    </lineage>
</organism>
<comment type="caution">
    <text evidence="2">The sequence shown here is derived from an EMBL/GenBank/DDBJ whole genome shotgun (WGS) entry which is preliminary data.</text>
</comment>
<keyword evidence="3" id="KW-1185">Reference proteome</keyword>
<name>A0A7X9XDD2_9BACT</name>
<dbReference type="Proteomes" id="UP000576082">
    <property type="component" value="Unassembled WGS sequence"/>
</dbReference>
<dbReference type="EMBL" id="JABANE010000200">
    <property type="protein sequence ID" value="NME72732.1"/>
    <property type="molecule type" value="Genomic_DNA"/>
</dbReference>
<sequence>MYEYKQKEKESHNYQGRSFAGYRNYTPYEPKALLLRVYIGAHEMWVEACESIEGNENQLELIKLREVTSNSNRQVEEMAQWASEYLKDPTLIFSYQDEAGFRHRVLDPSVGVLVGNLKENTDYEGYFEFEKRIGISHASILPMLPELSGDSVVLEEISVKDYSLKHYYMVDALLKEEADAWWFWEGGNELKISQLLRYFNEQEQEACKNSATMLRLMQNELSQEEIATGIQAWSAWSSKEKLYFVMQEGEITFSALCKIKKHDNDYHYMLKNLAPLYDSEDKLTFTTVHYSLLKSSRYHWEDQKGEERYYLHHSDSGDLNLSEKEDIEEMKKYTGFHSARALAKQMESLGLSNEARSNWEVLDKLIAEDGTFEDREAYEEYLEKQGDLFLENNFIPNALRIAQHWLDASELALLDEYSNMFTKGGETLYDLLLSFNSEFEKCDKALMHKTLVNSQLMWVRCRLDDLSENHEMYSEYQKSEKNLEEKYEQSKEIAESLSQSLRFNLGSQHPVFMDTSLNLISLYRTYIKGGQDSEAFISKMQTHMEEKLGNIETVRNLLHDDPEFVFEMDLVVAETKKKFSEWDYGHLGEAVDRKVNSISNWKMARDISLAVVSIGAGIATVFTGGATASVLGATLGALSLGTSIADVYIQQTEYSEQAAVANTTMDPKKQLYSKFPNVGWLLLAYAGAIFDVADGVKIVAKLNKSILKGAGSTFIKELGDLAKVLGKNPDLFIEDVLIKFRLELDVKARLLQKMLDNPQSVYQEQLTLNATGLSGGKVRIPKPETGLRHLTKEAYTEAIQESNGEFIKKVKKWCTDENFAPWADKLTEVFKSFRDNERVYKILAKIQSDPQLKETIGKGLELLFKNDLINSRPQALSVVLEKFLLGCSSKAEIGLSLDDLKKLGEISEKLWSSGDATLQASFLNFFKDEVGLKHIQAKRFLENLYKSDDLEAVIGKKIIEDRNIKDFMKAKNAGTDLEKGLELLNMTEEGFVKAFRSKLPPFDNPDNYKAVEELLNGKLKKYFADNSRRIPEVRGNFIKEFNQEFAKLIKKNEDFGQFVEHLRYTKGSVGEGFALAKQLMIHADPAYKTLLGHMTIEFSKIDGLAEIFKKLFKNNNTKRLIPDEFMFNFNLGRFIDVKVGYAKATISEGQIKNYLALMNELREGIFSSELLELISVQALKEHNGALLDVFNGSKNGLVEILSKNMDKALAEQKCGELLSLLKKGDTDNFVKELGKLESGELIHFIREQNIPLIDPSNFEITGMDFLFLPEKGGKSASGAAELAKKQINKVLETFDEEIVEFIKMNKEMRIWYMEKGGKIKELVL</sequence>
<keyword evidence="1" id="KW-0175">Coiled coil</keyword>
<protein>
    <submittedName>
        <fullName evidence="2">Uncharacterized protein</fullName>
    </submittedName>
</protein>
<gene>
    <name evidence="2" type="ORF">HHU12_32540</name>
</gene>
<evidence type="ECO:0000313" key="2">
    <source>
        <dbReference type="EMBL" id="NME72732.1"/>
    </source>
</evidence>
<accession>A0A7X9XDD2</accession>
<evidence type="ECO:0000313" key="3">
    <source>
        <dbReference type="Proteomes" id="UP000576082"/>
    </source>
</evidence>